<protein>
    <submittedName>
        <fullName evidence="1">Uncharacterized protein</fullName>
    </submittedName>
</protein>
<sequence length="187" mass="20775">MEAHSWLLGPVLQCNIELPEESHALPITMDNERPGSEPSGSTIWLNKYHIPFLEEWLRSNSGGSNSILSKGSSSSSARAIIQAWCDLRDPLEHKSFGPYHLQSLKTLLNSHVSLYLADPQAKLLLSILSVTNISLPAKTYPLFLRLLYIWIKKSSKPSPVLIDSAVKVLSDFLSSQFDSNKNSSSLK</sequence>
<accession>A0ACB7Y2S7</accession>
<evidence type="ECO:0000313" key="1">
    <source>
        <dbReference type="EMBL" id="KAH7847744.1"/>
    </source>
</evidence>
<reference evidence="1 2" key="1">
    <citation type="journal article" date="2021" name="Hortic Res">
        <title>High-quality reference genome and annotation aids understanding of berry development for evergreen blueberry (Vaccinium darrowii).</title>
        <authorList>
            <person name="Yu J."/>
            <person name="Hulse-Kemp A.M."/>
            <person name="Babiker E."/>
            <person name="Staton M."/>
        </authorList>
    </citation>
    <scope>NUCLEOTIDE SEQUENCE [LARGE SCALE GENOMIC DNA]</scope>
    <source>
        <strain evidence="2">cv. NJ 8807/NJ 8810</strain>
        <tissue evidence="1">Young leaf</tissue>
    </source>
</reference>
<evidence type="ECO:0000313" key="2">
    <source>
        <dbReference type="Proteomes" id="UP000828048"/>
    </source>
</evidence>
<keyword evidence="2" id="KW-1185">Reference proteome</keyword>
<comment type="caution">
    <text evidence="1">The sequence shown here is derived from an EMBL/GenBank/DDBJ whole genome shotgun (WGS) entry which is preliminary data.</text>
</comment>
<proteinExistence type="predicted"/>
<dbReference type="Proteomes" id="UP000828048">
    <property type="component" value="Chromosome 5"/>
</dbReference>
<organism evidence="1 2">
    <name type="scientific">Vaccinium darrowii</name>
    <dbReference type="NCBI Taxonomy" id="229202"/>
    <lineage>
        <taxon>Eukaryota</taxon>
        <taxon>Viridiplantae</taxon>
        <taxon>Streptophyta</taxon>
        <taxon>Embryophyta</taxon>
        <taxon>Tracheophyta</taxon>
        <taxon>Spermatophyta</taxon>
        <taxon>Magnoliopsida</taxon>
        <taxon>eudicotyledons</taxon>
        <taxon>Gunneridae</taxon>
        <taxon>Pentapetalae</taxon>
        <taxon>asterids</taxon>
        <taxon>Ericales</taxon>
        <taxon>Ericaceae</taxon>
        <taxon>Vaccinioideae</taxon>
        <taxon>Vaccinieae</taxon>
        <taxon>Vaccinium</taxon>
    </lineage>
</organism>
<name>A0ACB7Y2S7_9ERIC</name>
<dbReference type="EMBL" id="CM037155">
    <property type="protein sequence ID" value="KAH7847744.1"/>
    <property type="molecule type" value="Genomic_DNA"/>
</dbReference>
<gene>
    <name evidence="1" type="ORF">Vadar_029823</name>
</gene>